<dbReference type="InterPro" id="IPR053134">
    <property type="entry name" value="RNA-dir_DNA_polymerase"/>
</dbReference>
<dbReference type="PANTHER" id="PTHR24559">
    <property type="entry name" value="TRANSPOSON TY3-I GAG-POL POLYPROTEIN"/>
    <property type="match status" value="1"/>
</dbReference>
<feature type="non-terminal residue" evidence="3">
    <location>
        <position position="138"/>
    </location>
</feature>
<dbReference type="CDD" id="cd01647">
    <property type="entry name" value="RT_LTR"/>
    <property type="match status" value="1"/>
</dbReference>
<feature type="domain" description="Reverse transcriptase" evidence="1">
    <location>
        <begin position="1"/>
        <end position="138"/>
    </location>
</feature>
<evidence type="ECO:0000259" key="1">
    <source>
        <dbReference type="PROSITE" id="PS50878"/>
    </source>
</evidence>
<dbReference type="RefSeq" id="XP_019097803.1">
    <property type="nucleotide sequence ID" value="XM_019242258.1"/>
</dbReference>
<dbReference type="Gene3D" id="3.30.70.270">
    <property type="match status" value="1"/>
</dbReference>
<dbReference type="Pfam" id="PF00078">
    <property type="entry name" value="RVT_1"/>
    <property type="match status" value="1"/>
</dbReference>
<dbReference type="PANTHER" id="PTHR24559:SF444">
    <property type="entry name" value="REVERSE TRANSCRIPTASE DOMAIN-CONTAINING PROTEIN"/>
    <property type="match status" value="1"/>
</dbReference>
<feature type="non-terminal residue" evidence="3">
    <location>
        <position position="1"/>
    </location>
</feature>
<accession>A0ABM1RFL5</accession>
<evidence type="ECO:0000313" key="2">
    <source>
        <dbReference type="Proteomes" id="UP000694864"/>
    </source>
</evidence>
<dbReference type="InterPro" id="IPR043502">
    <property type="entry name" value="DNA/RNA_pol_sf"/>
</dbReference>
<dbReference type="SUPFAM" id="SSF56672">
    <property type="entry name" value="DNA/RNA polymerases"/>
    <property type="match status" value="1"/>
</dbReference>
<evidence type="ECO:0000313" key="3">
    <source>
        <dbReference type="RefSeq" id="XP_019097803.1"/>
    </source>
</evidence>
<protein>
    <submittedName>
        <fullName evidence="3">Uncharacterized protein LOC109131369</fullName>
    </submittedName>
</protein>
<dbReference type="GeneID" id="109131369"/>
<dbReference type="InterPro" id="IPR043128">
    <property type="entry name" value="Rev_trsase/Diguanyl_cyclase"/>
</dbReference>
<reference evidence="2" key="1">
    <citation type="journal article" date="2014" name="Nat. Commun.">
        <title>The emerging biofuel crop Camelina sativa retains a highly undifferentiated hexaploid genome structure.</title>
        <authorList>
            <person name="Kagale S."/>
            <person name="Koh C."/>
            <person name="Nixon J."/>
            <person name="Bollina V."/>
            <person name="Clarke W.E."/>
            <person name="Tuteja R."/>
            <person name="Spillane C."/>
            <person name="Robinson S.J."/>
            <person name="Links M.G."/>
            <person name="Clarke C."/>
            <person name="Higgins E.E."/>
            <person name="Huebert T."/>
            <person name="Sharpe A.G."/>
            <person name="Parkin I.A."/>
        </authorList>
    </citation>
    <scope>NUCLEOTIDE SEQUENCE [LARGE SCALE GENOMIC DNA]</scope>
    <source>
        <strain evidence="2">cv. DH55</strain>
    </source>
</reference>
<sequence>CINYRGLNRVTVKNKYPLPRIHELLDQLRGATWFSKVDMASGYHQIPIEEADVRKTAFRTRYGHYEFVVMPFGLTNAPAAFMRLMNSVFQEFLDVSVIIFIDDILVYSKSPEEHAVNLRAVLEKLREQKMFAKLSKCS</sequence>
<reference evidence="3" key="2">
    <citation type="submission" date="2025-08" db="UniProtKB">
        <authorList>
            <consortium name="RefSeq"/>
        </authorList>
    </citation>
    <scope>IDENTIFICATION</scope>
    <source>
        <tissue evidence="3">Leaf</tissue>
    </source>
</reference>
<gene>
    <name evidence="3" type="primary">LOC109131369</name>
</gene>
<dbReference type="PROSITE" id="PS50878">
    <property type="entry name" value="RT_POL"/>
    <property type="match status" value="1"/>
</dbReference>
<organism evidence="2 3">
    <name type="scientific">Camelina sativa</name>
    <name type="common">False flax</name>
    <name type="synonym">Myagrum sativum</name>
    <dbReference type="NCBI Taxonomy" id="90675"/>
    <lineage>
        <taxon>Eukaryota</taxon>
        <taxon>Viridiplantae</taxon>
        <taxon>Streptophyta</taxon>
        <taxon>Embryophyta</taxon>
        <taxon>Tracheophyta</taxon>
        <taxon>Spermatophyta</taxon>
        <taxon>Magnoliopsida</taxon>
        <taxon>eudicotyledons</taxon>
        <taxon>Gunneridae</taxon>
        <taxon>Pentapetalae</taxon>
        <taxon>rosids</taxon>
        <taxon>malvids</taxon>
        <taxon>Brassicales</taxon>
        <taxon>Brassicaceae</taxon>
        <taxon>Camelineae</taxon>
        <taxon>Camelina</taxon>
    </lineage>
</organism>
<dbReference type="InterPro" id="IPR000477">
    <property type="entry name" value="RT_dom"/>
</dbReference>
<dbReference type="Proteomes" id="UP000694864">
    <property type="component" value="Chromosome 20"/>
</dbReference>
<keyword evidence="2" id="KW-1185">Reference proteome</keyword>
<proteinExistence type="predicted"/>
<dbReference type="Gene3D" id="3.10.10.10">
    <property type="entry name" value="HIV Type 1 Reverse Transcriptase, subunit A, domain 1"/>
    <property type="match status" value="1"/>
</dbReference>
<name>A0ABM1RFL5_CAMSA</name>